<evidence type="ECO:0000313" key="1">
    <source>
        <dbReference type="EMBL" id="PHO10299.1"/>
    </source>
</evidence>
<organism evidence="1 2">
    <name type="scientific">Malaciobacter canalis</name>
    <dbReference type="NCBI Taxonomy" id="1912871"/>
    <lineage>
        <taxon>Bacteria</taxon>
        <taxon>Pseudomonadati</taxon>
        <taxon>Campylobacterota</taxon>
        <taxon>Epsilonproteobacteria</taxon>
        <taxon>Campylobacterales</taxon>
        <taxon>Arcobacteraceae</taxon>
        <taxon>Malaciobacter</taxon>
    </lineage>
</organism>
<proteinExistence type="predicted"/>
<sequence length="376" mass="44274">MLISLEMTADYFETNEKYLYSDSKYKKHIKKDEKGTIRFDIDNFNKEQSIKQKKEDFCITMAAFAEFVIDIIGEKNFYQNIPTLKRQHIKRGIEKSKLSYNYGKMVQELFEKKYFHYYEDGTFPVNEYIPPEKRKSLSASFVMTEYWSRQKTTFEIAQELNVPEYWVINEIRKLGLFKKDNGVIKKAGLKGLVMTKEQKEKRQNQPHAKPIVQICPKTFKIVKEYSSQGAVNRYGFKRENVRKAMKRCGLSGGYLWAFKGVEKATINVAKRRTNIDVRVQAHEYVPPTKKELYELYIVQGKTARQIANKYKCHKNTIAQLCSKLKLHKPKSNLTIEKLKKHYLEEKMIAKDIAKMYGVSTKTVATYLSKNKIRKYK</sequence>
<gene>
    <name evidence="1" type="ORF">CPG37_04435</name>
</gene>
<accession>A0ABX4LQS3</accession>
<evidence type="ECO:0000313" key="2">
    <source>
        <dbReference type="Proteomes" id="UP000221384"/>
    </source>
</evidence>
<dbReference type="RefSeq" id="WP_099333981.1">
    <property type="nucleotide sequence ID" value="NZ_CP042812.1"/>
</dbReference>
<dbReference type="EMBL" id="NWVW01000004">
    <property type="protein sequence ID" value="PHO10299.1"/>
    <property type="molecule type" value="Genomic_DNA"/>
</dbReference>
<dbReference type="Proteomes" id="UP000221384">
    <property type="component" value="Unassembled WGS sequence"/>
</dbReference>
<protein>
    <submittedName>
        <fullName evidence="1">Uncharacterized protein</fullName>
    </submittedName>
</protein>
<reference evidence="1 2" key="1">
    <citation type="submission" date="2017-09" db="EMBL/GenBank/DDBJ databases">
        <authorList>
            <person name="Perez-Cataluna A."/>
            <person name="Figueras M.J."/>
            <person name="Salas-Masso N."/>
        </authorList>
    </citation>
    <scope>NUCLEOTIDE SEQUENCE [LARGE SCALE GENOMIC DNA]</scope>
    <source>
        <strain evidence="1 2">F138-33</strain>
    </source>
</reference>
<name>A0ABX4LQS3_9BACT</name>
<keyword evidence="2" id="KW-1185">Reference proteome</keyword>
<comment type="caution">
    <text evidence="1">The sequence shown here is derived from an EMBL/GenBank/DDBJ whole genome shotgun (WGS) entry which is preliminary data.</text>
</comment>